<dbReference type="RefSeq" id="WP_121217158.1">
    <property type="nucleotide sequence ID" value="NZ_RBIG01000001.1"/>
</dbReference>
<gene>
    <name evidence="4" type="ORF">BCL74_0399</name>
</gene>
<protein>
    <submittedName>
        <fullName evidence="4">D-amino-acid dehydrogenase</fullName>
    </submittedName>
</protein>
<dbReference type="SUPFAM" id="SSF51905">
    <property type="entry name" value="FAD/NAD(P)-binding domain"/>
    <property type="match status" value="1"/>
</dbReference>
<organism evidence="4 5">
    <name type="scientific">Oceanibaculum indicum</name>
    <dbReference type="NCBI Taxonomy" id="526216"/>
    <lineage>
        <taxon>Bacteria</taxon>
        <taxon>Pseudomonadati</taxon>
        <taxon>Pseudomonadota</taxon>
        <taxon>Alphaproteobacteria</taxon>
        <taxon>Rhodospirillales</taxon>
        <taxon>Oceanibaculaceae</taxon>
        <taxon>Oceanibaculum</taxon>
    </lineage>
</organism>
<feature type="transmembrane region" description="Helical" evidence="2">
    <location>
        <begin position="12"/>
        <end position="32"/>
    </location>
</feature>
<accession>A0A420WNL2</accession>
<reference evidence="4 5" key="1">
    <citation type="submission" date="2018-10" db="EMBL/GenBank/DDBJ databases">
        <title>Comparative analysis of microorganisms from saline springs in Andes Mountain Range, Colombia.</title>
        <authorList>
            <person name="Rubin E."/>
        </authorList>
    </citation>
    <scope>NUCLEOTIDE SEQUENCE [LARGE SCALE GENOMIC DNA]</scope>
    <source>
        <strain evidence="4 5">USBA 36</strain>
    </source>
</reference>
<dbReference type="Pfam" id="PF01266">
    <property type="entry name" value="DAO"/>
    <property type="match status" value="1"/>
</dbReference>
<evidence type="ECO:0000313" key="4">
    <source>
        <dbReference type="EMBL" id="RKQ72631.1"/>
    </source>
</evidence>
<dbReference type="Proteomes" id="UP000277424">
    <property type="component" value="Unassembled WGS sequence"/>
</dbReference>
<keyword evidence="2" id="KW-1133">Transmembrane helix</keyword>
<dbReference type="Gene3D" id="3.30.9.10">
    <property type="entry name" value="D-Amino Acid Oxidase, subunit A, domain 2"/>
    <property type="match status" value="1"/>
</dbReference>
<dbReference type="InterPro" id="IPR036188">
    <property type="entry name" value="FAD/NAD-bd_sf"/>
</dbReference>
<dbReference type="Gene3D" id="3.50.50.60">
    <property type="entry name" value="FAD/NAD(P)-binding domain"/>
    <property type="match status" value="2"/>
</dbReference>
<proteinExistence type="predicted"/>
<keyword evidence="2" id="KW-0812">Transmembrane</keyword>
<evidence type="ECO:0000313" key="5">
    <source>
        <dbReference type="Proteomes" id="UP000277424"/>
    </source>
</evidence>
<evidence type="ECO:0000259" key="3">
    <source>
        <dbReference type="Pfam" id="PF01266"/>
    </source>
</evidence>
<dbReference type="OrthoDB" id="9805337at2"/>
<dbReference type="GO" id="GO:0005737">
    <property type="term" value="C:cytoplasm"/>
    <property type="evidence" value="ECO:0007669"/>
    <property type="project" value="TreeGrafter"/>
</dbReference>
<dbReference type="AlphaFoldDB" id="A0A420WNL2"/>
<sequence length="428" mass="46420">MSSSQPVAPPIAPRHVTIIGAGIVGMSAALYLQRDGHRVTVIDPKPPGTGTSLGNAGVIATGGVTPTAMPGLWKKVPKMLMDPAGPFAIRWRYLPQIAPWLIRFLQAGDEGRVRQISRELLPLVSRALIAHEELVKLTGAEDIIRRVGWLKLYGSEDSFNGTAFDRELMTGCGVNFQVLDGDEVRQLEPHLQRRFARGIFQPDAGFVSLPHKLITAYAEHFRRNGGTILQETVRRLEIGPNGPEKVVTDLAIHPVDRLVIAAGAWSKALASEAGAPVPLDTERGYHLNLKLPDGTPTVGRPTLIAGQSYVLAPMQEGLRLTSGVELAGLDAPADFRRIRRMLDLAKEVLPAIGQAEVTREWLGYRPSTPDSKPVVGRSPRYANTVLAFGHGHMGLSLGPLTGRVVADLVAGRGSEFDLAPYRPDRSFR</sequence>
<evidence type="ECO:0000256" key="2">
    <source>
        <dbReference type="SAM" id="Phobius"/>
    </source>
</evidence>
<dbReference type="GO" id="GO:0016491">
    <property type="term" value="F:oxidoreductase activity"/>
    <property type="evidence" value="ECO:0007669"/>
    <property type="project" value="UniProtKB-KW"/>
</dbReference>
<comment type="caution">
    <text evidence="4">The sequence shown here is derived from an EMBL/GenBank/DDBJ whole genome shotgun (WGS) entry which is preliminary data.</text>
</comment>
<dbReference type="SUPFAM" id="SSF54373">
    <property type="entry name" value="FAD-linked reductases, C-terminal domain"/>
    <property type="match status" value="1"/>
</dbReference>
<evidence type="ECO:0000256" key="1">
    <source>
        <dbReference type="ARBA" id="ARBA00023002"/>
    </source>
</evidence>
<dbReference type="EMBL" id="RBIG01000001">
    <property type="protein sequence ID" value="RKQ72631.1"/>
    <property type="molecule type" value="Genomic_DNA"/>
</dbReference>
<keyword evidence="1" id="KW-0560">Oxidoreductase</keyword>
<feature type="domain" description="FAD dependent oxidoreductase" evidence="3">
    <location>
        <begin position="16"/>
        <end position="408"/>
    </location>
</feature>
<keyword evidence="2" id="KW-0472">Membrane</keyword>
<dbReference type="PANTHER" id="PTHR13847:SF289">
    <property type="entry name" value="GLYCINE OXIDASE"/>
    <property type="match status" value="1"/>
</dbReference>
<dbReference type="PANTHER" id="PTHR13847">
    <property type="entry name" value="SARCOSINE DEHYDROGENASE-RELATED"/>
    <property type="match status" value="1"/>
</dbReference>
<name>A0A420WNL2_9PROT</name>
<dbReference type="InterPro" id="IPR006076">
    <property type="entry name" value="FAD-dep_OxRdtase"/>
</dbReference>